<sequence length="175" mass="19497">MRHSGMSEGRRVGLLGLALALLVAPASQARQEPIWPPVPDLEHVLVQTSLYTRHFDPQPDHNNQQELIGIELHNSQRWLAGGARFLSSFDQEAFYLYVGREFPLWEPTDNVTVRAKLSAGLLHGYRGEYQDNIPFNRYGTAPAALPSVGLRWGRFETDLIVFGAAGAMVIGGVRF</sequence>
<keyword evidence="3" id="KW-1185">Reference proteome</keyword>
<evidence type="ECO:0008006" key="4">
    <source>
        <dbReference type="Google" id="ProtNLM"/>
    </source>
</evidence>
<organism evidence="2 3">
    <name type="scientific">Halomonas sulfidivorans</name>
    <dbReference type="NCBI Taxonomy" id="2733488"/>
    <lineage>
        <taxon>Bacteria</taxon>
        <taxon>Pseudomonadati</taxon>
        <taxon>Pseudomonadota</taxon>
        <taxon>Gammaproteobacteria</taxon>
        <taxon>Oceanospirillales</taxon>
        <taxon>Halomonadaceae</taxon>
        <taxon>Halomonas</taxon>
    </lineage>
</organism>
<feature type="signal peptide" evidence="1">
    <location>
        <begin position="1"/>
        <end position="29"/>
    </location>
</feature>
<reference evidence="2 3" key="1">
    <citation type="journal article" date="2021" name="Front. Microbiol.">
        <title>Aerobic Denitrification and Heterotrophic Sulfur Oxidation in the Genus Halomonas Revealed by Six Novel Species Characterizations and Genome-Based Analysis.</title>
        <authorList>
            <person name="Wang L."/>
            <person name="Shao Z."/>
        </authorList>
    </citation>
    <scope>NUCLEOTIDE SEQUENCE [LARGE SCALE GENOMIC DNA]</scope>
    <source>
        <strain evidence="2 3">MCCC 1A13718</strain>
    </source>
</reference>
<evidence type="ECO:0000256" key="1">
    <source>
        <dbReference type="SAM" id="SignalP"/>
    </source>
</evidence>
<dbReference type="EMBL" id="CP053383">
    <property type="protein sequence ID" value="QTP60751.1"/>
    <property type="molecule type" value="Genomic_DNA"/>
</dbReference>
<proteinExistence type="predicted"/>
<name>A0ABX7WLE5_9GAMM</name>
<dbReference type="Proteomes" id="UP000671845">
    <property type="component" value="Chromosome"/>
</dbReference>
<gene>
    <name evidence="2" type="ORF">HNO53_19730</name>
</gene>
<evidence type="ECO:0000313" key="2">
    <source>
        <dbReference type="EMBL" id="QTP60751.1"/>
    </source>
</evidence>
<feature type="chain" id="PRO_5047152534" description="Sn-glycerol-3-phosphate transporter" evidence="1">
    <location>
        <begin position="30"/>
        <end position="175"/>
    </location>
</feature>
<accession>A0ABX7WLE5</accession>
<keyword evidence="1" id="KW-0732">Signal</keyword>
<dbReference type="RefSeq" id="WP_209474542.1">
    <property type="nucleotide sequence ID" value="NZ_CP053383.1"/>
</dbReference>
<evidence type="ECO:0000313" key="3">
    <source>
        <dbReference type="Proteomes" id="UP000671845"/>
    </source>
</evidence>
<protein>
    <recommendedName>
        <fullName evidence="4">Sn-glycerol-3-phosphate transporter</fullName>
    </recommendedName>
</protein>